<dbReference type="RefSeq" id="WP_378592474.1">
    <property type="nucleotide sequence ID" value="NZ_JBHSKD010000027.1"/>
</dbReference>
<name>A0ABW0BN29_9ACTN</name>
<dbReference type="CDD" id="cd07062">
    <property type="entry name" value="Peptidase_S66_mccF_like"/>
    <property type="match status" value="1"/>
</dbReference>
<keyword evidence="2" id="KW-0378">Hydrolase</keyword>
<dbReference type="PANTHER" id="PTHR30237:SF4">
    <property type="entry name" value="LD-CARBOXYPEPTIDASE C-TERMINAL DOMAIN-CONTAINING PROTEIN"/>
    <property type="match status" value="1"/>
</dbReference>
<gene>
    <name evidence="5" type="ORF">ACFPGP_18920</name>
</gene>
<evidence type="ECO:0000313" key="6">
    <source>
        <dbReference type="Proteomes" id="UP001596087"/>
    </source>
</evidence>
<accession>A0ABW0BN29</accession>
<evidence type="ECO:0000259" key="4">
    <source>
        <dbReference type="Pfam" id="PF17676"/>
    </source>
</evidence>
<keyword evidence="6" id="KW-1185">Reference proteome</keyword>
<dbReference type="Gene3D" id="3.50.30.60">
    <property type="entry name" value="LD-carboxypeptidase A C-terminal domain-like"/>
    <property type="match status" value="1"/>
</dbReference>
<comment type="caution">
    <text evidence="5">The sequence shown here is derived from an EMBL/GenBank/DDBJ whole genome shotgun (WGS) entry which is preliminary data.</text>
</comment>
<evidence type="ECO:0000259" key="3">
    <source>
        <dbReference type="Pfam" id="PF02016"/>
    </source>
</evidence>
<dbReference type="InterPro" id="IPR040921">
    <property type="entry name" value="Peptidase_S66C"/>
</dbReference>
<dbReference type="InterPro" id="IPR027461">
    <property type="entry name" value="Carboxypeptidase_A_C_sf"/>
</dbReference>
<dbReference type="Pfam" id="PF02016">
    <property type="entry name" value="Peptidase_S66"/>
    <property type="match status" value="1"/>
</dbReference>
<dbReference type="SUPFAM" id="SSF52317">
    <property type="entry name" value="Class I glutamine amidotransferase-like"/>
    <property type="match status" value="1"/>
</dbReference>
<dbReference type="EMBL" id="JBHSKD010000027">
    <property type="protein sequence ID" value="MFC5178761.1"/>
    <property type="molecule type" value="Genomic_DNA"/>
</dbReference>
<feature type="domain" description="LD-carboxypeptidase C-terminal" evidence="4">
    <location>
        <begin position="205"/>
        <end position="335"/>
    </location>
</feature>
<organism evidence="5 6">
    <name type="scientific">Nocardioides taihuensis</name>
    <dbReference type="NCBI Taxonomy" id="1835606"/>
    <lineage>
        <taxon>Bacteria</taxon>
        <taxon>Bacillati</taxon>
        <taxon>Actinomycetota</taxon>
        <taxon>Actinomycetes</taxon>
        <taxon>Propionibacteriales</taxon>
        <taxon>Nocardioidaceae</taxon>
        <taxon>Nocardioides</taxon>
    </lineage>
</organism>
<dbReference type="InterPro" id="IPR027478">
    <property type="entry name" value="LdcA_N"/>
</dbReference>
<dbReference type="Pfam" id="PF17676">
    <property type="entry name" value="Peptidase_S66C"/>
    <property type="match status" value="1"/>
</dbReference>
<proteinExistence type="inferred from homology"/>
<dbReference type="Proteomes" id="UP001596087">
    <property type="component" value="Unassembled WGS sequence"/>
</dbReference>
<sequence>MTPLYPPKPRRGDAVAVLSPGAALPEVFPGPYDLGIRRLQEAYDVEVVEYPTTRRQGTPAERARDVTAAFTDPRIRAVLTSIGGEDQVKVLRHLDPAVLAADPKPFFGLSDNTNLHHLLWNTGLVSYYGGAVMTDAGRCGSRNPHTAEAFEGAFLGSGWYDLRPAETFTDVDERWELAESLEREPEMLPGGGWTWHVPGSEAAVEGRLWGGCLEIVDFQLRVGRWVRPVEEYAGCVLFLETSEEMPTAQYVGEVLMCAGERGLLEQFAAVLVGRPKAWSFDHPNDAAGRASYVTAQREAVLGALAEYAPDVPVVLDVDSGHTDPQLVLPHGGVVRVDPAAGTVRVRY</sequence>
<dbReference type="PANTHER" id="PTHR30237">
    <property type="entry name" value="MURAMOYLTETRAPEPTIDE CARBOXYPEPTIDASE"/>
    <property type="match status" value="1"/>
</dbReference>
<reference evidence="6" key="1">
    <citation type="journal article" date="2019" name="Int. J. Syst. Evol. Microbiol.">
        <title>The Global Catalogue of Microorganisms (GCM) 10K type strain sequencing project: providing services to taxonomists for standard genome sequencing and annotation.</title>
        <authorList>
            <consortium name="The Broad Institute Genomics Platform"/>
            <consortium name="The Broad Institute Genome Sequencing Center for Infectious Disease"/>
            <person name="Wu L."/>
            <person name="Ma J."/>
        </authorList>
    </citation>
    <scope>NUCLEOTIDE SEQUENCE [LARGE SCALE GENOMIC DNA]</scope>
    <source>
        <strain evidence="6">DFY41</strain>
    </source>
</reference>
<feature type="domain" description="LD-carboxypeptidase N-terminal" evidence="3">
    <location>
        <begin position="15"/>
        <end position="129"/>
    </location>
</feature>
<dbReference type="Gene3D" id="3.40.50.10740">
    <property type="entry name" value="Class I glutamine amidotransferase-like"/>
    <property type="match status" value="1"/>
</dbReference>
<evidence type="ECO:0000313" key="5">
    <source>
        <dbReference type="EMBL" id="MFC5178761.1"/>
    </source>
</evidence>
<protein>
    <submittedName>
        <fullName evidence="5">LD-carboxypeptidase</fullName>
    </submittedName>
</protein>
<comment type="similarity">
    <text evidence="1">Belongs to the peptidase S66 family.</text>
</comment>
<dbReference type="InterPro" id="IPR029062">
    <property type="entry name" value="Class_I_gatase-like"/>
</dbReference>
<dbReference type="SUPFAM" id="SSF141986">
    <property type="entry name" value="LD-carboxypeptidase A C-terminal domain-like"/>
    <property type="match status" value="1"/>
</dbReference>
<dbReference type="InterPro" id="IPR003507">
    <property type="entry name" value="S66_fam"/>
</dbReference>
<dbReference type="InterPro" id="IPR040449">
    <property type="entry name" value="Peptidase_S66_N"/>
</dbReference>
<evidence type="ECO:0000256" key="1">
    <source>
        <dbReference type="ARBA" id="ARBA00010233"/>
    </source>
</evidence>
<evidence type="ECO:0000256" key="2">
    <source>
        <dbReference type="ARBA" id="ARBA00022801"/>
    </source>
</evidence>